<name>A0A183B3P1_9TREM</name>
<evidence type="ECO:0000313" key="2">
    <source>
        <dbReference type="EMBL" id="VDP91098.1"/>
    </source>
</evidence>
<evidence type="ECO:0000313" key="3">
    <source>
        <dbReference type="Proteomes" id="UP000272942"/>
    </source>
</evidence>
<feature type="transmembrane region" description="Helical" evidence="1">
    <location>
        <begin position="85"/>
        <end position="103"/>
    </location>
</feature>
<evidence type="ECO:0000313" key="4">
    <source>
        <dbReference type="WBParaSite" id="ECPE_0001386601-mRNA-1"/>
    </source>
</evidence>
<reference evidence="4" key="1">
    <citation type="submission" date="2016-06" db="UniProtKB">
        <authorList>
            <consortium name="WormBaseParasite"/>
        </authorList>
    </citation>
    <scope>IDENTIFICATION</scope>
</reference>
<keyword evidence="1" id="KW-1133">Transmembrane helix</keyword>
<dbReference type="Proteomes" id="UP000272942">
    <property type="component" value="Unassembled WGS sequence"/>
</dbReference>
<dbReference type="OrthoDB" id="10477322at2759"/>
<accession>A0A183B3P1</accession>
<dbReference type="AlphaFoldDB" id="A0A183B3P1"/>
<keyword evidence="1" id="KW-0472">Membrane</keyword>
<gene>
    <name evidence="2" type="ORF">ECPE_LOCUS13826</name>
</gene>
<proteinExistence type="predicted"/>
<dbReference type="WBParaSite" id="ECPE_0001386601-mRNA-1">
    <property type="protein sequence ID" value="ECPE_0001386601-mRNA-1"/>
    <property type="gene ID" value="ECPE_0001386601"/>
</dbReference>
<evidence type="ECO:0000256" key="1">
    <source>
        <dbReference type="SAM" id="Phobius"/>
    </source>
</evidence>
<dbReference type="EMBL" id="UZAN01056049">
    <property type="protein sequence ID" value="VDP91098.1"/>
    <property type="molecule type" value="Genomic_DNA"/>
</dbReference>
<protein>
    <submittedName>
        <fullName evidence="4">Caveolin</fullName>
    </submittedName>
</protein>
<organism evidence="4">
    <name type="scientific">Echinostoma caproni</name>
    <dbReference type="NCBI Taxonomy" id="27848"/>
    <lineage>
        <taxon>Eukaryota</taxon>
        <taxon>Metazoa</taxon>
        <taxon>Spiralia</taxon>
        <taxon>Lophotrochozoa</taxon>
        <taxon>Platyhelminthes</taxon>
        <taxon>Trematoda</taxon>
        <taxon>Digenea</taxon>
        <taxon>Plagiorchiida</taxon>
        <taxon>Echinostomata</taxon>
        <taxon>Echinostomatoidea</taxon>
        <taxon>Echinostomatidae</taxon>
        <taxon>Echinostoma</taxon>
    </lineage>
</organism>
<keyword evidence="3" id="KW-1185">Reference proteome</keyword>
<reference evidence="2 3" key="2">
    <citation type="submission" date="2018-11" db="EMBL/GenBank/DDBJ databases">
        <authorList>
            <consortium name="Pathogen Informatics"/>
        </authorList>
    </citation>
    <scope>NUCLEOTIDE SEQUENCE [LARGE SCALE GENOMIC DNA]</scope>
    <source>
        <strain evidence="2 3">Egypt</strain>
    </source>
</reference>
<keyword evidence="1" id="KW-0812">Transmembrane</keyword>
<sequence length="111" mass="12847">MNGDHKTRKRRSEANGVNFAFEKDFETESRGVKETQWYSGMDEAENDFPYTFDDTENLQSPTADADRLSCWKQCAHGVRCKFTNCIYLFNAFIFIIISLPHHISRMGAIQV</sequence>